<dbReference type="SUPFAM" id="SSF51430">
    <property type="entry name" value="NAD(P)-linked oxidoreductase"/>
    <property type="match status" value="1"/>
</dbReference>
<comment type="caution">
    <text evidence="3">The sequence shown here is derived from an EMBL/GenBank/DDBJ whole genome shotgun (WGS) entry which is preliminary data.</text>
</comment>
<keyword evidence="4" id="KW-1185">Reference proteome</keyword>
<dbReference type="Pfam" id="PF00248">
    <property type="entry name" value="Aldo_ket_red"/>
    <property type="match status" value="1"/>
</dbReference>
<protein>
    <submittedName>
        <fullName evidence="3">Oxidoreductase</fullName>
    </submittedName>
</protein>
<gene>
    <name evidence="3" type="ORF">BKN37_15715</name>
</gene>
<accession>A0A1S1NCF2</accession>
<dbReference type="Gene3D" id="3.20.20.100">
    <property type="entry name" value="NADP-dependent oxidoreductase domain"/>
    <property type="match status" value="1"/>
</dbReference>
<dbReference type="AlphaFoldDB" id="A0A1S1NCF2"/>
<keyword evidence="1" id="KW-0560">Oxidoreductase</keyword>
<dbReference type="CDD" id="cd19088">
    <property type="entry name" value="AKR_AKR13B1"/>
    <property type="match status" value="1"/>
</dbReference>
<organism evidence="3 4">
    <name type="scientific">Mycobacterium talmoniae</name>
    <dbReference type="NCBI Taxonomy" id="1858794"/>
    <lineage>
        <taxon>Bacteria</taxon>
        <taxon>Bacillati</taxon>
        <taxon>Actinomycetota</taxon>
        <taxon>Actinomycetes</taxon>
        <taxon>Mycobacteriales</taxon>
        <taxon>Mycobacteriaceae</taxon>
        <taxon>Mycobacterium</taxon>
    </lineage>
</organism>
<dbReference type="GO" id="GO:0005737">
    <property type="term" value="C:cytoplasm"/>
    <property type="evidence" value="ECO:0007669"/>
    <property type="project" value="TreeGrafter"/>
</dbReference>
<dbReference type="InterPro" id="IPR050791">
    <property type="entry name" value="Aldo-Keto_reductase"/>
</dbReference>
<feature type="domain" description="NADP-dependent oxidoreductase" evidence="2">
    <location>
        <begin position="9"/>
        <end position="275"/>
    </location>
</feature>
<dbReference type="Proteomes" id="UP000179734">
    <property type="component" value="Unassembled WGS sequence"/>
</dbReference>
<evidence type="ECO:0000256" key="1">
    <source>
        <dbReference type="ARBA" id="ARBA00023002"/>
    </source>
</evidence>
<dbReference type="InterPro" id="IPR023210">
    <property type="entry name" value="NADP_OxRdtase_dom"/>
</dbReference>
<dbReference type="GO" id="GO:0016491">
    <property type="term" value="F:oxidoreductase activity"/>
    <property type="evidence" value="ECO:0007669"/>
    <property type="project" value="UniProtKB-KW"/>
</dbReference>
<sequence length="277" mass="29526">MAENLTVSRMGYGAMQLAGPHVFGPPADRAAAIAVLREAIELGVTHIDTSDFYGPHITNQIIKEALHPYPHELHIVTKVGARRDADGGWPTALAPEQLRQAVHSNLDNLGLEVLDVVNLRVGGFDSPEPGSIAAPFTVLAQLQQDGLIRHLGVSNVTAEQVAEAQSIAPVVCVQNHYNLARRADDGLIDSLAAQRIAYVPYFPLGGFTPLQSDTLRAVADRLDATPLAVALAWLLHRSPNILLIPGTSSVAHLRDNVAAAALALPEDAVTELNGIAW</sequence>
<dbReference type="NCBIfam" id="NF007695">
    <property type="entry name" value="PRK10376.1"/>
    <property type="match status" value="1"/>
</dbReference>
<evidence type="ECO:0000313" key="3">
    <source>
        <dbReference type="EMBL" id="OHV02751.1"/>
    </source>
</evidence>
<dbReference type="PANTHER" id="PTHR43625">
    <property type="entry name" value="AFLATOXIN B1 ALDEHYDE REDUCTASE"/>
    <property type="match status" value="1"/>
</dbReference>
<name>A0A1S1NCF2_9MYCO</name>
<proteinExistence type="predicted"/>
<dbReference type="PANTHER" id="PTHR43625:SF40">
    <property type="entry name" value="ALDO-KETO REDUCTASE YAKC [NADP(+)]"/>
    <property type="match status" value="1"/>
</dbReference>
<dbReference type="EMBL" id="MLQM01000086">
    <property type="protein sequence ID" value="OHV02751.1"/>
    <property type="molecule type" value="Genomic_DNA"/>
</dbReference>
<dbReference type="InterPro" id="IPR036812">
    <property type="entry name" value="NAD(P)_OxRdtase_dom_sf"/>
</dbReference>
<reference evidence="3 4" key="1">
    <citation type="submission" date="2016-10" db="EMBL/GenBank/DDBJ databases">
        <title>Genome sequence of Mycobacterium talmonii.</title>
        <authorList>
            <person name="Greninger A.L."/>
            <person name="Elliott B."/>
            <person name="Vasireddy S."/>
            <person name="Vasireddy R."/>
        </authorList>
    </citation>
    <scope>NUCLEOTIDE SEQUENCE [LARGE SCALE GENOMIC DNA]</scope>
    <source>
        <strain evidence="4">NE-TNMC-100812</strain>
    </source>
</reference>
<evidence type="ECO:0000259" key="2">
    <source>
        <dbReference type="Pfam" id="PF00248"/>
    </source>
</evidence>
<evidence type="ECO:0000313" key="4">
    <source>
        <dbReference type="Proteomes" id="UP000179734"/>
    </source>
</evidence>